<protein>
    <submittedName>
        <fullName evidence="1">Uncharacterized protein</fullName>
    </submittedName>
</protein>
<dbReference type="AlphaFoldDB" id="A0A381SAC3"/>
<evidence type="ECO:0000313" key="1">
    <source>
        <dbReference type="EMBL" id="SVA00429.1"/>
    </source>
</evidence>
<dbReference type="EMBL" id="UINC01002801">
    <property type="protein sequence ID" value="SVA00429.1"/>
    <property type="molecule type" value="Genomic_DNA"/>
</dbReference>
<accession>A0A381SAC3</accession>
<sequence>GPHQGLSDGPASDDTYRLSHNLISSAFYLADKMLPFRMPATLRVPVRPPPNA</sequence>
<name>A0A381SAC3_9ZZZZ</name>
<organism evidence="1">
    <name type="scientific">marine metagenome</name>
    <dbReference type="NCBI Taxonomy" id="408172"/>
    <lineage>
        <taxon>unclassified sequences</taxon>
        <taxon>metagenomes</taxon>
        <taxon>ecological metagenomes</taxon>
    </lineage>
</organism>
<reference evidence="1" key="1">
    <citation type="submission" date="2018-05" db="EMBL/GenBank/DDBJ databases">
        <authorList>
            <person name="Lanie J.A."/>
            <person name="Ng W.-L."/>
            <person name="Kazmierczak K.M."/>
            <person name="Andrzejewski T.M."/>
            <person name="Davidsen T.M."/>
            <person name="Wayne K.J."/>
            <person name="Tettelin H."/>
            <person name="Glass J.I."/>
            <person name="Rusch D."/>
            <person name="Podicherti R."/>
            <person name="Tsui H.-C.T."/>
            <person name="Winkler M.E."/>
        </authorList>
    </citation>
    <scope>NUCLEOTIDE SEQUENCE</scope>
</reference>
<proteinExistence type="predicted"/>
<feature type="non-terminal residue" evidence="1">
    <location>
        <position position="1"/>
    </location>
</feature>
<gene>
    <name evidence="1" type="ORF">METZ01_LOCUS53283</name>
</gene>